<reference evidence="1" key="1">
    <citation type="submission" date="2022-08" db="EMBL/GenBank/DDBJ databases">
        <title>Genome Sequence of Fusarium decemcellulare.</title>
        <authorList>
            <person name="Buettner E."/>
        </authorList>
    </citation>
    <scope>NUCLEOTIDE SEQUENCE</scope>
    <source>
        <strain evidence="1">Babe19</strain>
    </source>
</reference>
<proteinExistence type="predicted"/>
<accession>A0ACC1SX58</accession>
<name>A0ACC1SX58_9HYPO</name>
<dbReference type="Proteomes" id="UP001148629">
    <property type="component" value="Unassembled WGS sequence"/>
</dbReference>
<gene>
    <name evidence="1" type="ORF">NM208_g1059</name>
</gene>
<sequence length="355" mass="40129">MSWSYWSAAPMSADETPMPRVDDINSYLGECDVLFKEFEGLCLEVRAISVKPGQKETIAPGAEHLWAEREDLWPAGREISVAFLGKLPEHITSEVLNIIKESAKSWTEGANISFKFLDSSTDDEVLDIADVRITFQQPSSWSLVGNKVTRKGRPTMSLLITPWTPKDAIRRTTLHEFGHALGFRHEHTSPNSPLVFNETTLAKYKKDTGVDEGFVARNLLVKGKPCSPLASPFDKLSIMIYRFRPSWTLGKEDIPRTIQLSEKDKEMVKEAYPFESNNKRKASHGDLPFGEVVAGTKRRSESFTGASQSFFNLPHFRKDRRVENGKWCCDKESCKPAGRQCDECFQYGKRVTLAK</sequence>
<keyword evidence="2" id="KW-1185">Reference proteome</keyword>
<dbReference type="EMBL" id="JANRMS010000051">
    <property type="protein sequence ID" value="KAJ3548343.1"/>
    <property type="molecule type" value="Genomic_DNA"/>
</dbReference>
<evidence type="ECO:0000313" key="1">
    <source>
        <dbReference type="EMBL" id="KAJ3548343.1"/>
    </source>
</evidence>
<organism evidence="1 2">
    <name type="scientific">Fusarium decemcellulare</name>
    <dbReference type="NCBI Taxonomy" id="57161"/>
    <lineage>
        <taxon>Eukaryota</taxon>
        <taxon>Fungi</taxon>
        <taxon>Dikarya</taxon>
        <taxon>Ascomycota</taxon>
        <taxon>Pezizomycotina</taxon>
        <taxon>Sordariomycetes</taxon>
        <taxon>Hypocreomycetidae</taxon>
        <taxon>Hypocreales</taxon>
        <taxon>Nectriaceae</taxon>
        <taxon>Fusarium</taxon>
        <taxon>Fusarium decemcellulare species complex</taxon>
    </lineage>
</organism>
<evidence type="ECO:0000313" key="2">
    <source>
        <dbReference type="Proteomes" id="UP001148629"/>
    </source>
</evidence>
<comment type="caution">
    <text evidence="1">The sequence shown here is derived from an EMBL/GenBank/DDBJ whole genome shotgun (WGS) entry which is preliminary data.</text>
</comment>
<protein>
    <submittedName>
        <fullName evidence="1">Uncharacterized protein</fullName>
    </submittedName>
</protein>